<dbReference type="OrthoDB" id="6630248at2759"/>
<evidence type="ECO:0008006" key="3">
    <source>
        <dbReference type="Google" id="ProtNLM"/>
    </source>
</evidence>
<dbReference type="EMBL" id="JAPFRF010000010">
    <property type="protein sequence ID" value="KAJ7320017.1"/>
    <property type="molecule type" value="Genomic_DNA"/>
</dbReference>
<accession>A0A9Q1AYL9</accession>
<proteinExistence type="predicted"/>
<organism evidence="1 2">
    <name type="scientific">Phrynocephalus forsythii</name>
    <dbReference type="NCBI Taxonomy" id="171643"/>
    <lineage>
        <taxon>Eukaryota</taxon>
        <taxon>Metazoa</taxon>
        <taxon>Chordata</taxon>
        <taxon>Craniata</taxon>
        <taxon>Vertebrata</taxon>
        <taxon>Euteleostomi</taxon>
        <taxon>Lepidosauria</taxon>
        <taxon>Squamata</taxon>
        <taxon>Bifurcata</taxon>
        <taxon>Unidentata</taxon>
        <taxon>Episquamata</taxon>
        <taxon>Toxicofera</taxon>
        <taxon>Iguania</taxon>
        <taxon>Acrodonta</taxon>
        <taxon>Agamidae</taxon>
        <taxon>Agaminae</taxon>
        <taxon>Phrynocephalus</taxon>
    </lineage>
</organism>
<evidence type="ECO:0000313" key="2">
    <source>
        <dbReference type="Proteomes" id="UP001142489"/>
    </source>
</evidence>
<gene>
    <name evidence="1" type="ORF">JRQ81_019528</name>
</gene>
<name>A0A9Q1AYL9_9SAUR</name>
<reference evidence="1" key="1">
    <citation type="journal article" date="2023" name="DNA Res.">
        <title>Chromosome-level genome assembly of Phrynocephalus forsythii using third-generation DNA sequencing and Hi-C analysis.</title>
        <authorList>
            <person name="Qi Y."/>
            <person name="Zhao W."/>
            <person name="Zhao Y."/>
            <person name="Niu C."/>
            <person name="Cao S."/>
            <person name="Zhang Y."/>
        </authorList>
    </citation>
    <scope>NUCLEOTIDE SEQUENCE</scope>
    <source>
        <tissue evidence="1">Muscle</tissue>
    </source>
</reference>
<protein>
    <recommendedName>
        <fullName evidence="3">Reverse transcriptase</fullName>
    </recommendedName>
</protein>
<sequence length="119" mass="13593">MFLADDCSTEASGGSLRGMTRRTYTRVRFDLLESMNRYGCFHNLPYQDRSCICGATRIEDTAHISFDCELYTALRQSHLSKLMVKIAHWNTNFQLDFLLNSSKVQVVRGVANFVCKAAR</sequence>
<dbReference type="Proteomes" id="UP001142489">
    <property type="component" value="Unassembled WGS sequence"/>
</dbReference>
<evidence type="ECO:0000313" key="1">
    <source>
        <dbReference type="EMBL" id="KAJ7320017.1"/>
    </source>
</evidence>
<keyword evidence="2" id="KW-1185">Reference proteome</keyword>
<dbReference type="AlphaFoldDB" id="A0A9Q1AYL9"/>
<feature type="non-terminal residue" evidence="1">
    <location>
        <position position="119"/>
    </location>
</feature>
<comment type="caution">
    <text evidence="1">The sequence shown here is derived from an EMBL/GenBank/DDBJ whole genome shotgun (WGS) entry which is preliminary data.</text>
</comment>